<name>A0A0D5YVF0_9FLAO</name>
<dbReference type="STRING" id="516051.VC82_2290"/>
<feature type="transmembrane region" description="Helical" evidence="5">
    <location>
        <begin position="97"/>
        <end position="115"/>
    </location>
</feature>
<dbReference type="EMBL" id="CP011071">
    <property type="protein sequence ID" value="AKA35881.1"/>
    <property type="molecule type" value="Genomic_DNA"/>
</dbReference>
<dbReference type="PATRIC" id="fig|516051.4.peg.2357"/>
<dbReference type="RefSeq" id="WP_045802480.1">
    <property type="nucleotide sequence ID" value="NZ_CP011071.1"/>
</dbReference>
<evidence type="ECO:0000256" key="5">
    <source>
        <dbReference type="SAM" id="Phobius"/>
    </source>
</evidence>
<dbReference type="InterPro" id="IPR009908">
    <property type="entry name" value="Methylamine_util_MauE"/>
</dbReference>
<evidence type="ECO:0000256" key="2">
    <source>
        <dbReference type="ARBA" id="ARBA00022692"/>
    </source>
</evidence>
<dbReference type="HOGENOM" id="CLU_128738_4_2_10"/>
<accession>A0A0D5YVF0</accession>
<organism evidence="7 8">
    <name type="scientific">Flagellimonas lutaonensis</name>
    <dbReference type="NCBI Taxonomy" id="516051"/>
    <lineage>
        <taxon>Bacteria</taxon>
        <taxon>Pseudomonadati</taxon>
        <taxon>Bacteroidota</taxon>
        <taxon>Flavobacteriia</taxon>
        <taxon>Flavobacteriales</taxon>
        <taxon>Flavobacteriaceae</taxon>
        <taxon>Flagellimonas</taxon>
    </lineage>
</organism>
<keyword evidence="8" id="KW-1185">Reference proteome</keyword>
<sequence length="117" mass="13515">MSTPWHLSLMAVMYIIAGIMHFVFPRAYMRIMPRYLPQHRLLVYVSGLVEIALGVGLCFSATKKPSIYGIIAMLTVFLLVHFYMLSDEKASAGIPKWVLVLRIPLQFGLIYWAWFYL</sequence>
<reference evidence="7 8" key="1">
    <citation type="submission" date="2015-03" db="EMBL/GenBank/DDBJ databases">
        <title>Complete genome sequence of Muricauda lutaonensis CC-HSB-11T, isolated from a coastal hot spring.</title>
        <authorList>
            <person name="Kim K.M."/>
        </authorList>
    </citation>
    <scope>NUCLEOTIDE SEQUENCE [LARGE SCALE GENOMIC DNA]</scope>
    <source>
        <strain evidence="7 8">CC-HSB-11</strain>
    </source>
</reference>
<comment type="subcellular location">
    <subcellularLocation>
        <location evidence="1">Membrane</location>
        <topology evidence="1">Multi-pass membrane protein</topology>
    </subcellularLocation>
</comment>
<evidence type="ECO:0000256" key="4">
    <source>
        <dbReference type="ARBA" id="ARBA00023136"/>
    </source>
</evidence>
<proteinExistence type="predicted"/>
<dbReference type="AlphaFoldDB" id="A0A0D5YVF0"/>
<evidence type="ECO:0000313" key="8">
    <source>
        <dbReference type="Proteomes" id="UP000032726"/>
    </source>
</evidence>
<dbReference type="Proteomes" id="UP000032726">
    <property type="component" value="Chromosome"/>
</dbReference>
<dbReference type="PANTHER" id="PTHR36974:SF1">
    <property type="entry name" value="DOXX FAMILY MEMBRANE PROTEIN"/>
    <property type="match status" value="1"/>
</dbReference>
<feature type="domain" description="Methylamine utilisation protein MauE" evidence="6">
    <location>
        <begin position="9"/>
        <end position="88"/>
    </location>
</feature>
<dbReference type="GO" id="GO:0030416">
    <property type="term" value="P:methylamine metabolic process"/>
    <property type="evidence" value="ECO:0007669"/>
    <property type="project" value="InterPro"/>
</dbReference>
<dbReference type="Pfam" id="PF07291">
    <property type="entry name" value="MauE"/>
    <property type="match status" value="1"/>
</dbReference>
<evidence type="ECO:0000313" key="7">
    <source>
        <dbReference type="EMBL" id="AKA35881.1"/>
    </source>
</evidence>
<dbReference type="KEGG" id="mlt:VC82_2290"/>
<evidence type="ECO:0000256" key="1">
    <source>
        <dbReference type="ARBA" id="ARBA00004141"/>
    </source>
</evidence>
<keyword evidence="3 5" id="KW-1133">Transmembrane helix</keyword>
<dbReference type="OrthoDB" id="327939at2"/>
<evidence type="ECO:0000256" key="3">
    <source>
        <dbReference type="ARBA" id="ARBA00022989"/>
    </source>
</evidence>
<evidence type="ECO:0000259" key="6">
    <source>
        <dbReference type="Pfam" id="PF07291"/>
    </source>
</evidence>
<protein>
    <submittedName>
        <fullName evidence="7">DoxX family protein</fullName>
    </submittedName>
</protein>
<keyword evidence="2 5" id="KW-0812">Transmembrane</keyword>
<feature type="transmembrane region" description="Helical" evidence="5">
    <location>
        <begin position="68"/>
        <end position="85"/>
    </location>
</feature>
<dbReference type="PANTHER" id="PTHR36974">
    <property type="entry name" value="MEMBRANE PROTEIN-RELATED"/>
    <property type="match status" value="1"/>
</dbReference>
<feature type="transmembrane region" description="Helical" evidence="5">
    <location>
        <begin position="6"/>
        <end position="29"/>
    </location>
</feature>
<gene>
    <name evidence="7" type="ORF">VC82_2290</name>
</gene>
<feature type="transmembrane region" description="Helical" evidence="5">
    <location>
        <begin position="41"/>
        <end position="62"/>
    </location>
</feature>
<dbReference type="GO" id="GO:0016020">
    <property type="term" value="C:membrane"/>
    <property type="evidence" value="ECO:0007669"/>
    <property type="project" value="UniProtKB-SubCell"/>
</dbReference>
<keyword evidence="4 5" id="KW-0472">Membrane</keyword>